<feature type="region of interest" description="Disordered" evidence="1">
    <location>
        <begin position="1"/>
        <end position="37"/>
    </location>
</feature>
<accession>A0A6A5NCE6</accession>
<gene>
    <name evidence="2" type="ORF">Lalb_Chr20g0123201</name>
</gene>
<name>A0A6A5NCE6_LUPAL</name>
<protein>
    <submittedName>
        <fullName evidence="2">Uncharacterized protein</fullName>
    </submittedName>
</protein>
<feature type="compositionally biased region" description="Low complexity" evidence="1">
    <location>
        <begin position="310"/>
        <end position="319"/>
    </location>
</feature>
<proteinExistence type="predicted"/>
<reference evidence="3" key="1">
    <citation type="journal article" date="2020" name="Nat. Commun.">
        <title>Genome sequence of the cluster root forming white lupin.</title>
        <authorList>
            <person name="Hufnagel B."/>
            <person name="Marques A."/>
            <person name="Soriano A."/>
            <person name="Marques L."/>
            <person name="Divol F."/>
            <person name="Doumas P."/>
            <person name="Sallet E."/>
            <person name="Mancinotti D."/>
            <person name="Carrere S."/>
            <person name="Marande W."/>
            <person name="Arribat S."/>
            <person name="Keller J."/>
            <person name="Huneau C."/>
            <person name="Blein T."/>
            <person name="Aime D."/>
            <person name="Laguerre M."/>
            <person name="Taylor J."/>
            <person name="Schubert V."/>
            <person name="Nelson M."/>
            <person name="Geu-Flores F."/>
            <person name="Crespi M."/>
            <person name="Gallardo-Guerrero K."/>
            <person name="Delaux P.-M."/>
            <person name="Salse J."/>
            <person name="Berges H."/>
            <person name="Guyot R."/>
            <person name="Gouzy J."/>
            <person name="Peret B."/>
        </authorList>
    </citation>
    <scope>NUCLEOTIDE SEQUENCE [LARGE SCALE GENOMIC DNA]</scope>
    <source>
        <strain evidence="3">cv. Amiga</strain>
    </source>
</reference>
<evidence type="ECO:0000256" key="1">
    <source>
        <dbReference type="SAM" id="MobiDB-lite"/>
    </source>
</evidence>
<dbReference type="Proteomes" id="UP000447434">
    <property type="component" value="Chromosome 20"/>
</dbReference>
<feature type="compositionally biased region" description="Basic residues" evidence="1">
    <location>
        <begin position="1"/>
        <end position="10"/>
    </location>
</feature>
<comment type="caution">
    <text evidence="2">The sequence shown here is derived from an EMBL/GenBank/DDBJ whole genome shotgun (WGS) entry which is preliminary data.</text>
</comment>
<keyword evidence="3" id="KW-1185">Reference proteome</keyword>
<dbReference type="OrthoDB" id="730111at2759"/>
<dbReference type="EMBL" id="WOCE01000020">
    <property type="protein sequence ID" value="KAE9591863.1"/>
    <property type="molecule type" value="Genomic_DNA"/>
</dbReference>
<evidence type="ECO:0000313" key="3">
    <source>
        <dbReference type="Proteomes" id="UP000447434"/>
    </source>
</evidence>
<feature type="compositionally biased region" description="Basic and acidic residues" evidence="1">
    <location>
        <begin position="324"/>
        <end position="340"/>
    </location>
</feature>
<feature type="compositionally biased region" description="Low complexity" evidence="1">
    <location>
        <begin position="18"/>
        <end position="30"/>
    </location>
</feature>
<evidence type="ECO:0000313" key="2">
    <source>
        <dbReference type="EMBL" id="KAE9591863.1"/>
    </source>
</evidence>
<feature type="region of interest" description="Disordered" evidence="1">
    <location>
        <begin position="303"/>
        <end position="343"/>
    </location>
</feature>
<organism evidence="2 3">
    <name type="scientific">Lupinus albus</name>
    <name type="common">White lupine</name>
    <name type="synonym">Lupinus termis</name>
    <dbReference type="NCBI Taxonomy" id="3870"/>
    <lineage>
        <taxon>Eukaryota</taxon>
        <taxon>Viridiplantae</taxon>
        <taxon>Streptophyta</taxon>
        <taxon>Embryophyta</taxon>
        <taxon>Tracheophyta</taxon>
        <taxon>Spermatophyta</taxon>
        <taxon>Magnoliopsida</taxon>
        <taxon>eudicotyledons</taxon>
        <taxon>Gunneridae</taxon>
        <taxon>Pentapetalae</taxon>
        <taxon>rosids</taxon>
        <taxon>fabids</taxon>
        <taxon>Fabales</taxon>
        <taxon>Fabaceae</taxon>
        <taxon>Papilionoideae</taxon>
        <taxon>50 kb inversion clade</taxon>
        <taxon>genistoids sensu lato</taxon>
        <taxon>core genistoids</taxon>
        <taxon>Genisteae</taxon>
        <taxon>Lupinus</taxon>
    </lineage>
</organism>
<sequence length="615" mass="68578">MKVYQRKKRRTEPQIIDSSENPNPNSFPSSQQKKTRDLPKLTECHSCGFKVDICSNVDGKNALQPLYSEWRVVLLCSKCFSKVESSQICSYCFSETSSSEIESCYSCVQCHHSVHKSCFYDCKDTAPWSYTACLGSDFSVCVDCWIPKQLAISRIMRMMKAKGGMTKKKGSRVSTEKGNSRVLNESGYSRVLGAGDLVGSMENLVNDVGRAEENKVETATRVRDEAIKKAVVAKRAVKKADNTSRLVGNQKEVSQNVRSLKRDSVRVADGSAVTFELHQHMISPPRISKSRCVLNTNCLDTSKSKAARDGSSSKSLSSGSAGGCDKHEVSNDDKLNEDSNKSSFEPLVSLGSLDSDYSADPSHLCMGRSDSKCTSKDDVHVAEFHGEEEMLKEGEGSCSDRLINFGGEDSGLELDRKQADSALHGKGSCDGQRDRYFLKYRREKYRLKTNLDNGLELDPKQADYALHGEGRCNGQRDRYFFKYSRKKYRLKTNLDSGLELDRKQAESEMHGEGICNGQRDRYFLKYSRKRYRLNTNQDSKPKIHNDGICLESQDSAVRASFSCSKEVTAISNASPQSFHATLQSSAYGIDISERHPIRVQETDAAKCETVLGCVE</sequence>
<dbReference type="PANTHER" id="PTHR38530">
    <property type="entry name" value="OS06G0468300 PROTEIN"/>
    <property type="match status" value="1"/>
</dbReference>
<dbReference type="AlphaFoldDB" id="A0A6A5NCE6"/>